<accession>A0A0G0SYM0</accession>
<gene>
    <name evidence="1" type="ORF">UU12_C0035G0002</name>
</gene>
<evidence type="ECO:0000313" key="1">
    <source>
        <dbReference type="EMBL" id="KKR69864.1"/>
    </source>
</evidence>
<sequence length="200" mass="23046">MFWVSSGQSVEFYISINSDNSDGKRCGDFPKKVFPTPKYLEGEYMKENPFIGNIARGLSENRNTELKDLVKYYGNKEFFRQKLSEGYLEATIGSGAWFHMDLEPEKYERFLDSSRVLGVEMGDGIMMLSGEAMRIVAVWALYHPDGRVCTFENIKLDAQGWHRPGPKITTTFTDQSSFNQFLQDFEIQLLNERFKVSDLV</sequence>
<dbReference type="STRING" id="1618563.UU12_C0035G0002"/>
<dbReference type="EMBL" id="LBZK01000035">
    <property type="protein sequence ID" value="KKR69864.1"/>
    <property type="molecule type" value="Genomic_DNA"/>
</dbReference>
<reference evidence="1 2" key="1">
    <citation type="journal article" date="2015" name="Nature">
        <title>rRNA introns, odd ribosomes, and small enigmatic genomes across a large radiation of phyla.</title>
        <authorList>
            <person name="Brown C.T."/>
            <person name="Hug L.A."/>
            <person name="Thomas B.C."/>
            <person name="Sharon I."/>
            <person name="Castelle C.J."/>
            <person name="Singh A."/>
            <person name="Wilkins M.J."/>
            <person name="Williams K.H."/>
            <person name="Banfield J.F."/>
        </authorList>
    </citation>
    <scope>NUCLEOTIDE SEQUENCE [LARGE SCALE GENOMIC DNA]</scope>
</reference>
<protein>
    <submittedName>
        <fullName evidence="1">Uncharacterized protein</fullName>
    </submittedName>
</protein>
<dbReference type="Proteomes" id="UP000034562">
    <property type="component" value="Unassembled WGS sequence"/>
</dbReference>
<dbReference type="AlphaFoldDB" id="A0A0G0SYM0"/>
<evidence type="ECO:0000313" key="2">
    <source>
        <dbReference type="Proteomes" id="UP000034562"/>
    </source>
</evidence>
<proteinExistence type="predicted"/>
<organism evidence="1 2">
    <name type="scientific">Candidatus Woesebacteria bacterium GW2011_GWA2_40_7b</name>
    <dbReference type="NCBI Taxonomy" id="1618563"/>
    <lineage>
        <taxon>Bacteria</taxon>
        <taxon>Candidatus Woeseibacteriota</taxon>
    </lineage>
</organism>
<name>A0A0G0SYM0_9BACT</name>
<comment type="caution">
    <text evidence="1">The sequence shown here is derived from an EMBL/GenBank/DDBJ whole genome shotgun (WGS) entry which is preliminary data.</text>
</comment>